<keyword evidence="3" id="KW-1185">Reference proteome</keyword>
<dbReference type="CDD" id="cd02966">
    <property type="entry name" value="TlpA_like_family"/>
    <property type="match status" value="1"/>
</dbReference>
<dbReference type="EMBL" id="JBIGIC010000006">
    <property type="protein sequence ID" value="MFG6487773.1"/>
    <property type="molecule type" value="Genomic_DNA"/>
</dbReference>
<evidence type="ECO:0000313" key="3">
    <source>
        <dbReference type="Proteomes" id="UP001606134"/>
    </source>
</evidence>
<dbReference type="Pfam" id="PF00578">
    <property type="entry name" value="AhpC-TSA"/>
    <property type="match status" value="1"/>
</dbReference>
<dbReference type="PANTHER" id="PTHR42852">
    <property type="entry name" value="THIOL:DISULFIDE INTERCHANGE PROTEIN DSBE"/>
    <property type="match status" value="1"/>
</dbReference>
<dbReference type="PANTHER" id="PTHR42852:SF13">
    <property type="entry name" value="PROTEIN DIPZ"/>
    <property type="match status" value="1"/>
</dbReference>
<comment type="caution">
    <text evidence="2">The sequence shown here is derived from an EMBL/GenBank/DDBJ whole genome shotgun (WGS) entry which is preliminary data.</text>
</comment>
<evidence type="ECO:0000313" key="2">
    <source>
        <dbReference type="EMBL" id="MFG6487773.1"/>
    </source>
</evidence>
<organism evidence="2 3">
    <name type="scientific">Pelomonas candidula</name>
    <dbReference type="NCBI Taxonomy" id="3299025"/>
    <lineage>
        <taxon>Bacteria</taxon>
        <taxon>Pseudomonadati</taxon>
        <taxon>Pseudomonadota</taxon>
        <taxon>Betaproteobacteria</taxon>
        <taxon>Burkholderiales</taxon>
        <taxon>Sphaerotilaceae</taxon>
        <taxon>Roseateles</taxon>
    </lineage>
</organism>
<dbReference type="SUPFAM" id="SSF52833">
    <property type="entry name" value="Thioredoxin-like"/>
    <property type="match status" value="1"/>
</dbReference>
<evidence type="ECO:0000259" key="1">
    <source>
        <dbReference type="PROSITE" id="PS51352"/>
    </source>
</evidence>
<dbReference type="PROSITE" id="PS51352">
    <property type="entry name" value="THIOREDOXIN_2"/>
    <property type="match status" value="1"/>
</dbReference>
<proteinExistence type="predicted"/>
<dbReference type="InterPro" id="IPR050553">
    <property type="entry name" value="Thioredoxin_ResA/DsbE_sf"/>
</dbReference>
<gene>
    <name evidence="2" type="ORF">ACG04R_13905</name>
</gene>
<sequence>MHLLDRRQWNTRLAAYLAAASLPSVHAGEPLKNVPALGSALRLPDVPLLEGGEFMATAAQGQVVVVYWWASWCPFCAQVTPHIQQLWHTQRDRGLQVLGLSIDQDPAAAKAYRARRRYDFPSGWVTPAVEAILPKPQGLPVTVVRGRDGRVAAAETGQIFPEDVEALARFL</sequence>
<dbReference type="RefSeq" id="WP_394411314.1">
    <property type="nucleotide sequence ID" value="NZ_JBIGIC010000006.1"/>
</dbReference>
<dbReference type="Proteomes" id="UP001606134">
    <property type="component" value="Unassembled WGS sequence"/>
</dbReference>
<accession>A0ABW7HDN9</accession>
<dbReference type="InterPro" id="IPR013766">
    <property type="entry name" value="Thioredoxin_domain"/>
</dbReference>
<feature type="domain" description="Thioredoxin" evidence="1">
    <location>
        <begin position="11"/>
        <end position="171"/>
    </location>
</feature>
<dbReference type="Gene3D" id="3.40.30.10">
    <property type="entry name" value="Glutaredoxin"/>
    <property type="match status" value="1"/>
</dbReference>
<name>A0ABW7HDN9_9BURK</name>
<dbReference type="InterPro" id="IPR036249">
    <property type="entry name" value="Thioredoxin-like_sf"/>
</dbReference>
<protein>
    <submittedName>
        <fullName evidence="2">TlpA family protein disulfide reductase</fullName>
    </submittedName>
</protein>
<reference evidence="2 3" key="1">
    <citation type="submission" date="2024-08" db="EMBL/GenBank/DDBJ databases">
        <authorList>
            <person name="Lu H."/>
        </authorList>
    </citation>
    <scope>NUCLEOTIDE SEQUENCE [LARGE SCALE GENOMIC DNA]</scope>
    <source>
        <strain evidence="2 3">BYS78W</strain>
    </source>
</reference>
<dbReference type="InterPro" id="IPR000866">
    <property type="entry name" value="AhpC/TSA"/>
</dbReference>